<feature type="transmembrane region" description="Helical" evidence="8">
    <location>
        <begin position="117"/>
        <end position="135"/>
    </location>
</feature>
<accession>A0A8J8M717</accession>
<evidence type="ECO:0000256" key="4">
    <source>
        <dbReference type="ARBA" id="ARBA00022544"/>
    </source>
</evidence>
<comment type="similarity">
    <text evidence="2">Belongs to the amino acid-polyamine-organocation (APC) superfamily. Spore germination protein (SGP) (TC 2.A.3.9) family.</text>
</comment>
<dbReference type="OrthoDB" id="1675410at2"/>
<protein>
    <submittedName>
        <fullName evidence="9">Endospore germination permease</fullName>
    </submittedName>
</protein>
<keyword evidence="7 8" id="KW-0472">Membrane</keyword>
<dbReference type="InterPro" id="IPR004761">
    <property type="entry name" value="Spore_GerAB"/>
</dbReference>
<feature type="transmembrane region" description="Helical" evidence="8">
    <location>
        <begin position="81"/>
        <end position="97"/>
    </location>
</feature>
<dbReference type="EMBL" id="CP058561">
    <property type="protein sequence ID" value="QUH27516.1"/>
    <property type="molecule type" value="Genomic_DNA"/>
</dbReference>
<dbReference type="Gene3D" id="1.20.1740.10">
    <property type="entry name" value="Amino acid/polyamine transporter I"/>
    <property type="match status" value="1"/>
</dbReference>
<keyword evidence="3" id="KW-0813">Transport</keyword>
<feature type="transmembrane region" description="Helical" evidence="8">
    <location>
        <begin position="41"/>
        <end position="61"/>
    </location>
</feature>
<feature type="transmembrane region" description="Helical" evidence="8">
    <location>
        <begin position="147"/>
        <end position="164"/>
    </location>
</feature>
<feature type="transmembrane region" description="Helical" evidence="8">
    <location>
        <begin position="305"/>
        <end position="324"/>
    </location>
</feature>
<evidence type="ECO:0000256" key="8">
    <source>
        <dbReference type="SAM" id="Phobius"/>
    </source>
</evidence>
<evidence type="ECO:0000256" key="6">
    <source>
        <dbReference type="ARBA" id="ARBA00022989"/>
    </source>
</evidence>
<evidence type="ECO:0000256" key="3">
    <source>
        <dbReference type="ARBA" id="ARBA00022448"/>
    </source>
</evidence>
<keyword evidence="6 8" id="KW-1133">Transmembrane helix</keyword>
<organism evidence="9 10">
    <name type="scientific">Vallitalea guaymasensis</name>
    <dbReference type="NCBI Taxonomy" id="1185412"/>
    <lineage>
        <taxon>Bacteria</taxon>
        <taxon>Bacillati</taxon>
        <taxon>Bacillota</taxon>
        <taxon>Clostridia</taxon>
        <taxon>Lachnospirales</taxon>
        <taxon>Vallitaleaceae</taxon>
        <taxon>Vallitalea</taxon>
    </lineage>
</organism>
<dbReference type="AlphaFoldDB" id="A0A8J8M717"/>
<name>A0A8J8M717_9FIRM</name>
<feature type="transmembrane region" description="Helical" evidence="8">
    <location>
        <begin position="269"/>
        <end position="293"/>
    </location>
</feature>
<comment type="subcellular location">
    <subcellularLocation>
        <location evidence="1">Membrane</location>
        <topology evidence="1">Multi-pass membrane protein</topology>
    </subcellularLocation>
</comment>
<dbReference type="PANTHER" id="PTHR34975:SF2">
    <property type="entry name" value="SPORE GERMINATION PROTEIN A2"/>
    <property type="match status" value="1"/>
</dbReference>
<proteinExistence type="inferred from homology"/>
<feature type="transmembrane region" description="Helical" evidence="8">
    <location>
        <begin position="191"/>
        <end position="209"/>
    </location>
</feature>
<dbReference type="NCBIfam" id="TIGR00912">
    <property type="entry name" value="2A0309"/>
    <property type="match status" value="1"/>
</dbReference>
<dbReference type="KEGG" id="vgu:HYG85_00700"/>
<reference evidence="9 10" key="1">
    <citation type="submission" date="2020-07" db="EMBL/GenBank/DDBJ databases">
        <title>Vallitalea guaymasensis genome.</title>
        <authorList>
            <person name="Postec A."/>
        </authorList>
    </citation>
    <scope>NUCLEOTIDE SEQUENCE [LARGE SCALE GENOMIC DNA]</scope>
    <source>
        <strain evidence="9 10">Ra1766G1</strain>
    </source>
</reference>
<dbReference type="Proteomes" id="UP000677305">
    <property type="component" value="Chromosome"/>
</dbReference>
<sequence length="365" mass="41081">MIEQGKISYKQLISMIVMTISPTAILYLPTITYKEAKQDGWISILIVTIYAFLVAYIIINLNKMFEGKTIIQYSGKIVGKYFGKVIGFLYCVLYIHLNATVIREFSEVLAGPFMPETPLLFFTIGIMLPSMYGVYKGIEVIARTAQIIFPIFLGAVIIIILLGISDMDFSRLQPILAEGYEPVLKGASRQISWFSQTIILTIITPFTNLPKKIGKMTYIAVILVSIMIILVNISIVATFGGEVELMNYPFLSFARYISAIGSLERLDSIIMFLWIGGVFIKIVILHYCGVIAISQLFSVKDYRIFSIPVGIILIILSNILWGSLTELKESIKMINVPYNTMVQAGIPTVLIIIEKIKRRFVHNEK</sequence>
<keyword evidence="4" id="KW-0309">Germination</keyword>
<evidence type="ECO:0000256" key="2">
    <source>
        <dbReference type="ARBA" id="ARBA00007998"/>
    </source>
</evidence>
<dbReference type="GO" id="GO:0016020">
    <property type="term" value="C:membrane"/>
    <property type="evidence" value="ECO:0007669"/>
    <property type="project" value="UniProtKB-SubCell"/>
</dbReference>
<feature type="transmembrane region" description="Helical" evidence="8">
    <location>
        <begin position="216"/>
        <end position="239"/>
    </location>
</feature>
<evidence type="ECO:0000313" key="10">
    <source>
        <dbReference type="Proteomes" id="UP000677305"/>
    </source>
</evidence>
<dbReference type="Pfam" id="PF03845">
    <property type="entry name" value="Spore_permease"/>
    <property type="match status" value="1"/>
</dbReference>
<evidence type="ECO:0000256" key="5">
    <source>
        <dbReference type="ARBA" id="ARBA00022692"/>
    </source>
</evidence>
<feature type="transmembrane region" description="Helical" evidence="8">
    <location>
        <begin position="12"/>
        <end position="29"/>
    </location>
</feature>
<gene>
    <name evidence="9" type="ORF">HYG85_00700</name>
</gene>
<evidence type="ECO:0000256" key="7">
    <source>
        <dbReference type="ARBA" id="ARBA00023136"/>
    </source>
</evidence>
<evidence type="ECO:0000256" key="1">
    <source>
        <dbReference type="ARBA" id="ARBA00004141"/>
    </source>
</evidence>
<feature type="transmembrane region" description="Helical" evidence="8">
    <location>
        <begin position="336"/>
        <end position="353"/>
    </location>
</feature>
<evidence type="ECO:0000313" key="9">
    <source>
        <dbReference type="EMBL" id="QUH27516.1"/>
    </source>
</evidence>
<keyword evidence="5 8" id="KW-0812">Transmembrane</keyword>
<keyword evidence="10" id="KW-1185">Reference proteome</keyword>
<dbReference type="GO" id="GO:0009847">
    <property type="term" value="P:spore germination"/>
    <property type="evidence" value="ECO:0007669"/>
    <property type="project" value="InterPro"/>
</dbReference>
<dbReference type="PANTHER" id="PTHR34975">
    <property type="entry name" value="SPORE GERMINATION PROTEIN A2"/>
    <property type="match status" value="1"/>
</dbReference>
<dbReference type="RefSeq" id="WP_113674662.1">
    <property type="nucleotide sequence ID" value="NZ_CAJXUH010000004.1"/>
</dbReference>